<dbReference type="RefSeq" id="WP_106500361.1">
    <property type="nucleotide sequence ID" value="NZ_PXVC01000045.1"/>
</dbReference>
<dbReference type="EMBL" id="PXVC01000045">
    <property type="protein sequence ID" value="PSI01182.1"/>
    <property type="molecule type" value="Genomic_DNA"/>
</dbReference>
<evidence type="ECO:0000313" key="4">
    <source>
        <dbReference type="Proteomes" id="UP000240206"/>
    </source>
</evidence>
<protein>
    <submittedName>
        <fullName evidence="3">DNA repair exonuclease</fullName>
    </submittedName>
</protein>
<accession>A0A2P7ED88</accession>
<sequence>MKFIHAADLHLDSPLRGLARYEEAPVDELRIATREAFNNLVELAIEEKVSFVLLAGDLYDGTWQDFSTAIFLAKKLGELGREGIRVFGVLGNHDAQSKLTKELEKPKNLTLFPAGKATTEILEELEVAIHGQSFDQQHVVDNLAEGFPMARPGLFNIGLLHTSLDGREGHANYAPCKLDDLRAKDYHYWALGHVHAHEKVLTDPWVVFPGCLQGRHARETGPKGCCVVTVEDGQVESVDHRALDVIRWARSEVDLSQVNSLEGVLDRAGKAMRELLDDADDRIVATRLLFVGATKVHGELQAKTQWLRQKLMQLAAELNADQLWIEKVVIATTSKLDRVAVLSGDGALGGLAKSIMEISENQGGVRGLDIALSMLRDKLPPEVFVAEDGLKIDDEIVVARLIHEAKELLVGKLLESESES</sequence>
<dbReference type="InterPro" id="IPR041796">
    <property type="entry name" value="Mre11_N"/>
</dbReference>
<evidence type="ECO:0000256" key="1">
    <source>
        <dbReference type="ARBA" id="ARBA00022801"/>
    </source>
</evidence>
<dbReference type="InterPro" id="IPR050535">
    <property type="entry name" value="DNA_Repair-Maintenance_Comp"/>
</dbReference>
<dbReference type="Pfam" id="PF00149">
    <property type="entry name" value="Metallophos"/>
    <property type="match status" value="1"/>
</dbReference>
<feature type="domain" description="Calcineurin-like phosphoesterase" evidence="2">
    <location>
        <begin position="1"/>
        <end position="196"/>
    </location>
</feature>
<name>A0A2P7ED88_9SYNE</name>
<evidence type="ECO:0000313" key="3">
    <source>
        <dbReference type="EMBL" id="PSI01182.1"/>
    </source>
</evidence>
<gene>
    <name evidence="3" type="ORF">C7K08_09300</name>
</gene>
<dbReference type="InterPro" id="IPR014576">
    <property type="entry name" value="Pesterase_YhaO"/>
</dbReference>
<keyword evidence="4" id="KW-1185">Reference proteome</keyword>
<proteinExistence type="predicted"/>
<organism evidence="3 4">
    <name type="scientific">Synechococcus lacustris str. Tous</name>
    <dbReference type="NCBI Taxonomy" id="1910958"/>
    <lineage>
        <taxon>Bacteria</taxon>
        <taxon>Bacillati</taxon>
        <taxon>Cyanobacteriota</taxon>
        <taxon>Cyanophyceae</taxon>
        <taxon>Synechococcales</taxon>
        <taxon>Synechococcaceae</taxon>
        <taxon>Synechococcus</taxon>
    </lineage>
</organism>
<comment type="caution">
    <text evidence="3">The sequence shown here is derived from an EMBL/GenBank/DDBJ whole genome shotgun (WGS) entry which is preliminary data.</text>
</comment>
<keyword evidence="3" id="KW-0269">Exonuclease</keyword>
<dbReference type="AlphaFoldDB" id="A0A2P7ED88"/>
<dbReference type="PANTHER" id="PTHR30337:SF7">
    <property type="entry name" value="PHOSPHOESTERASE"/>
    <property type="match status" value="1"/>
</dbReference>
<dbReference type="SUPFAM" id="SSF56300">
    <property type="entry name" value="Metallo-dependent phosphatases"/>
    <property type="match status" value="1"/>
</dbReference>
<dbReference type="Gene3D" id="3.60.21.10">
    <property type="match status" value="1"/>
</dbReference>
<dbReference type="PANTHER" id="PTHR30337">
    <property type="entry name" value="COMPONENT OF ATP-DEPENDENT DSDNA EXONUCLEASE"/>
    <property type="match status" value="1"/>
</dbReference>
<dbReference type="CDD" id="cd00840">
    <property type="entry name" value="MPP_Mre11_N"/>
    <property type="match status" value="1"/>
</dbReference>
<dbReference type="InterPro" id="IPR004843">
    <property type="entry name" value="Calcineurin-like_PHP"/>
</dbReference>
<dbReference type="Proteomes" id="UP000240206">
    <property type="component" value="Unassembled WGS sequence"/>
</dbReference>
<evidence type="ECO:0000259" key="2">
    <source>
        <dbReference type="Pfam" id="PF00149"/>
    </source>
</evidence>
<reference evidence="4" key="1">
    <citation type="submission" date="2018-03" db="EMBL/GenBank/DDBJ databases">
        <title>Ecological and genomic features of two cosmopolitan and abundant freshwater picocyanobacteria.</title>
        <authorList>
            <person name="Cabello-Yeves P.J."/>
            <person name="Picazo A."/>
            <person name="Camacho A."/>
            <person name="Callieri C."/>
            <person name="Rosselli R."/>
            <person name="Roda-Garcia J."/>
            <person name="Coutinho F.H."/>
            <person name="Rodriguez-Valera F."/>
        </authorList>
    </citation>
    <scope>NUCLEOTIDE SEQUENCE [LARGE SCALE GENOMIC DNA]</scope>
    <source>
        <strain evidence="4">Tous</strain>
    </source>
</reference>
<dbReference type="InterPro" id="IPR029052">
    <property type="entry name" value="Metallo-depent_PP-like"/>
</dbReference>
<keyword evidence="3" id="KW-0540">Nuclease</keyword>
<keyword evidence="1" id="KW-0378">Hydrolase</keyword>
<dbReference type="PIRSF" id="PIRSF033091">
    <property type="entry name" value="Pesterase_YhaO"/>
    <property type="match status" value="1"/>
</dbReference>
<dbReference type="GO" id="GO:0004527">
    <property type="term" value="F:exonuclease activity"/>
    <property type="evidence" value="ECO:0007669"/>
    <property type="project" value="UniProtKB-KW"/>
</dbReference>